<evidence type="ECO:0000256" key="1">
    <source>
        <dbReference type="PROSITE-ProRule" id="PRU00409"/>
    </source>
</evidence>
<evidence type="ECO:0000259" key="2">
    <source>
        <dbReference type="PROSITE" id="PS50975"/>
    </source>
</evidence>
<dbReference type="SUPFAM" id="SSF56059">
    <property type="entry name" value="Glutathione synthetase ATP-binding domain-like"/>
    <property type="match status" value="1"/>
</dbReference>
<dbReference type="RefSeq" id="WP_146502253.1">
    <property type="nucleotide sequence ID" value="NZ_SJPG01000001.1"/>
</dbReference>
<gene>
    <name evidence="3" type="ORF">Pan54_08110</name>
</gene>
<sequence>MQSILISEFICSGALTGISLPESLAREGLGMLRAVCADAVNSSKFKVYTTIDHRLKLNISEVHCTEVFSEDDEWLQFQKLAKLCDLTLVIAPEFNKILLDRVQWLVDNNCRHCLSDPHFIERTSNKLEFANWAVPEDIPTPRTLRIDLHEISLKHEHAMGFHYPLIIKPQWGAGAMATALLLSDEDFSQFRNENLQSEYGPFLIQPYYEGIPLSLSCIRNPANQSITWTPLGRQEFNGLRYLGGTISFACEVEKSAFDISEKVVRQHPGLNGWIGFDFLFCHDRDEPMVLLEVNPRLTTSYLGYRQLTQSNLAAIMLGCESDSPIEWSNQPIQFRLES</sequence>
<accession>A0A5C5XBD8</accession>
<dbReference type="GO" id="GO:0046872">
    <property type="term" value="F:metal ion binding"/>
    <property type="evidence" value="ECO:0007669"/>
    <property type="project" value="InterPro"/>
</dbReference>
<organism evidence="3 4">
    <name type="scientific">Rubinisphaera italica</name>
    <dbReference type="NCBI Taxonomy" id="2527969"/>
    <lineage>
        <taxon>Bacteria</taxon>
        <taxon>Pseudomonadati</taxon>
        <taxon>Planctomycetota</taxon>
        <taxon>Planctomycetia</taxon>
        <taxon>Planctomycetales</taxon>
        <taxon>Planctomycetaceae</taxon>
        <taxon>Rubinisphaera</taxon>
    </lineage>
</organism>
<feature type="domain" description="ATP-grasp" evidence="2">
    <location>
        <begin position="130"/>
        <end position="321"/>
    </location>
</feature>
<reference evidence="3 4" key="1">
    <citation type="submission" date="2019-02" db="EMBL/GenBank/DDBJ databases">
        <title>Deep-cultivation of Planctomycetes and their phenomic and genomic characterization uncovers novel biology.</title>
        <authorList>
            <person name="Wiegand S."/>
            <person name="Jogler M."/>
            <person name="Boedeker C."/>
            <person name="Pinto D."/>
            <person name="Vollmers J."/>
            <person name="Rivas-Marin E."/>
            <person name="Kohn T."/>
            <person name="Peeters S.H."/>
            <person name="Heuer A."/>
            <person name="Rast P."/>
            <person name="Oberbeckmann S."/>
            <person name="Bunk B."/>
            <person name="Jeske O."/>
            <person name="Meyerdierks A."/>
            <person name="Storesund J.E."/>
            <person name="Kallscheuer N."/>
            <person name="Luecker S."/>
            <person name="Lage O.M."/>
            <person name="Pohl T."/>
            <person name="Merkel B.J."/>
            <person name="Hornburger P."/>
            <person name="Mueller R.-W."/>
            <person name="Bruemmer F."/>
            <person name="Labrenz M."/>
            <person name="Spormann A.M."/>
            <person name="Op Den Camp H."/>
            <person name="Overmann J."/>
            <person name="Amann R."/>
            <person name="Jetten M.S.M."/>
            <person name="Mascher T."/>
            <person name="Medema M.H."/>
            <person name="Devos D.P."/>
            <person name="Kaster A.-K."/>
            <person name="Ovreas L."/>
            <person name="Rohde M."/>
            <person name="Galperin M.Y."/>
            <person name="Jogler C."/>
        </authorList>
    </citation>
    <scope>NUCLEOTIDE SEQUENCE [LARGE SCALE GENOMIC DNA]</scope>
    <source>
        <strain evidence="3 4">Pan54</strain>
    </source>
</reference>
<evidence type="ECO:0000313" key="4">
    <source>
        <dbReference type="Proteomes" id="UP000316095"/>
    </source>
</evidence>
<dbReference type="GO" id="GO:0005524">
    <property type="term" value="F:ATP binding"/>
    <property type="evidence" value="ECO:0007669"/>
    <property type="project" value="UniProtKB-UniRule"/>
</dbReference>
<proteinExistence type="predicted"/>
<dbReference type="Pfam" id="PF18301">
    <property type="entry name" value="preATP-grasp_3"/>
    <property type="match status" value="1"/>
</dbReference>
<protein>
    <submittedName>
        <fullName evidence="3">Carbamoyl phosphate synthase-like protein</fullName>
    </submittedName>
</protein>
<dbReference type="InterPro" id="IPR003806">
    <property type="entry name" value="ATP-grasp_PylC-type"/>
</dbReference>
<dbReference type="EMBL" id="SJPG01000001">
    <property type="protein sequence ID" value="TWT60098.1"/>
    <property type="molecule type" value="Genomic_DNA"/>
</dbReference>
<dbReference type="Pfam" id="PF02655">
    <property type="entry name" value="ATP-grasp_3"/>
    <property type="match status" value="1"/>
</dbReference>
<keyword evidence="4" id="KW-1185">Reference proteome</keyword>
<keyword evidence="1" id="KW-0067">ATP-binding</keyword>
<dbReference type="InterPro" id="IPR040803">
    <property type="entry name" value="MfnD_preATP-grasp"/>
</dbReference>
<dbReference type="OrthoDB" id="271331at2"/>
<evidence type="ECO:0000313" key="3">
    <source>
        <dbReference type="EMBL" id="TWT60098.1"/>
    </source>
</evidence>
<dbReference type="Proteomes" id="UP000316095">
    <property type="component" value="Unassembled WGS sequence"/>
</dbReference>
<dbReference type="Gene3D" id="3.30.470.20">
    <property type="entry name" value="ATP-grasp fold, B domain"/>
    <property type="match status" value="1"/>
</dbReference>
<dbReference type="AlphaFoldDB" id="A0A5C5XBD8"/>
<dbReference type="InterPro" id="IPR011761">
    <property type="entry name" value="ATP-grasp"/>
</dbReference>
<dbReference type="PROSITE" id="PS50975">
    <property type="entry name" value="ATP_GRASP"/>
    <property type="match status" value="1"/>
</dbReference>
<keyword evidence="1" id="KW-0547">Nucleotide-binding</keyword>
<comment type="caution">
    <text evidence="3">The sequence shown here is derived from an EMBL/GenBank/DDBJ whole genome shotgun (WGS) entry which is preliminary data.</text>
</comment>
<name>A0A5C5XBD8_9PLAN</name>
<dbReference type="Gene3D" id="3.40.50.11770">
    <property type="match status" value="1"/>
</dbReference>